<proteinExistence type="inferred from homology"/>
<evidence type="ECO:0000256" key="10">
    <source>
        <dbReference type="RuleBase" id="RU000682"/>
    </source>
</evidence>
<dbReference type="PROSITE" id="PS50071">
    <property type="entry name" value="HOMEOBOX_2"/>
    <property type="match status" value="1"/>
</dbReference>
<dbReference type="AlphaFoldDB" id="A0AAV5HPZ5"/>
<evidence type="ECO:0000256" key="6">
    <source>
        <dbReference type="ARBA" id="ARBA00023155"/>
    </source>
</evidence>
<evidence type="ECO:0000259" key="13">
    <source>
        <dbReference type="PROSITE" id="PS50071"/>
    </source>
</evidence>
<dbReference type="InterPro" id="IPR009057">
    <property type="entry name" value="Homeodomain-like_sf"/>
</dbReference>
<evidence type="ECO:0000256" key="4">
    <source>
        <dbReference type="ARBA" id="ARBA00023054"/>
    </source>
</evidence>
<keyword evidence="7" id="KW-0804">Transcription</keyword>
<dbReference type="GO" id="GO:0005634">
    <property type="term" value="C:nucleus"/>
    <property type="evidence" value="ECO:0007669"/>
    <property type="project" value="UniProtKB-SubCell"/>
</dbReference>
<comment type="similarity">
    <text evidence="2">Belongs to the HD-ZIP homeobox family. Class IV subfamily.</text>
</comment>
<keyword evidence="6 9" id="KW-0371">Homeobox</keyword>
<feature type="compositionally biased region" description="Acidic residues" evidence="12">
    <location>
        <begin position="92"/>
        <end position="101"/>
    </location>
</feature>
<keyword evidence="8 9" id="KW-0539">Nucleus</keyword>
<protein>
    <recommendedName>
        <fullName evidence="17">Homeobox-leucine zipper protein ANTHOCYANINLESS 2</fullName>
    </recommendedName>
</protein>
<dbReference type="CDD" id="cd00086">
    <property type="entry name" value="homeodomain"/>
    <property type="match status" value="1"/>
</dbReference>
<keyword evidence="4 11" id="KW-0175">Coiled coil</keyword>
<evidence type="ECO:0000256" key="8">
    <source>
        <dbReference type="ARBA" id="ARBA00023242"/>
    </source>
</evidence>
<dbReference type="SUPFAM" id="SSF55961">
    <property type="entry name" value="Bet v1-like"/>
    <property type="match status" value="2"/>
</dbReference>
<dbReference type="InterPro" id="IPR001356">
    <property type="entry name" value="HD"/>
</dbReference>
<dbReference type="GO" id="GO:0008289">
    <property type="term" value="F:lipid binding"/>
    <property type="evidence" value="ECO:0007669"/>
    <property type="project" value="InterPro"/>
</dbReference>
<evidence type="ECO:0000259" key="14">
    <source>
        <dbReference type="PROSITE" id="PS50848"/>
    </source>
</evidence>
<sequence length="801" mass="87540">MGTRVVANVVSHSNIPSGVAVAPPPHLSPVHTPISKSVKRSPALSLSFRRMDGLGHGEMGLLVENFDPNVVGRMRENGYESRSGSDNLDVASGDDQDAGDDEPPRKKKYHRHTPNQIQELEAFFKECPHPDEKQRQELSRRLGLESKQIKFWFQNRRTQMKTQLERHENVILRQENEKLRMENEMLKQTLGVPICTNCGGPAVAGEICYEQHQLRIENARLKDELGRICALANKFLGRPLSSSASPSMLQGLNSNLELAVGRNGFAGVSNSGINTLPAGLDLGDGAMMPLLKPTMGLEGPLDRSTFLDVAVAAMDELIKMAQVDSPLWIKSLDGGKETLNHEEYIRTCSSCIGMKPSASGYVTEASRETLMVIISSVSLVDVLMDAERWADMFPSMIGRAETIDVLSSGVGGTRNNALQVMHAEFQVLSPLVPVRQVRFLRYCKQHAEGLWAVVDVSIDGSSDVSSSHLFSSCRRFPSGFVVQDLADGYSKVTWVEHSEYDESIVHHLFKPLVRSGLGFGAQRWVAALQRQCECLAVLMSSTMPSEDHTGITPSGRKSMLKLARRMMYNFCAGICGSSIRKWDKLQLGNVGDDVIVLTRKNINDPGEPPGIVLSAATSLWMPVSQHRLFEFLQNEQMRCQWDILSNGVPMQEMVRFAKGQEQGNYVSLLRGSAINTTANSMLILQETWNDVAGSLVVYAPVDIPAIGVVMNGGDPGYVALLPSGFAILPCVSAGQTVGESSDGPLVKPHVEGYEGGCLLTVGFQILLSSIPTAKLTVESVETVSNLISCTIHKIKTSLPAT</sequence>
<keyword evidence="3" id="KW-0805">Transcription regulation</keyword>
<evidence type="ECO:0000256" key="7">
    <source>
        <dbReference type="ARBA" id="ARBA00023163"/>
    </source>
</evidence>
<dbReference type="Pfam" id="PF01852">
    <property type="entry name" value="START"/>
    <property type="match status" value="1"/>
</dbReference>
<feature type="DNA-binding region" description="Homeobox" evidence="9">
    <location>
        <begin position="105"/>
        <end position="164"/>
    </location>
</feature>
<evidence type="ECO:0000313" key="16">
    <source>
        <dbReference type="Proteomes" id="UP001054252"/>
    </source>
</evidence>
<dbReference type="Gene3D" id="1.10.10.60">
    <property type="entry name" value="Homeodomain-like"/>
    <property type="match status" value="1"/>
</dbReference>
<evidence type="ECO:0000256" key="9">
    <source>
        <dbReference type="PROSITE-ProRule" id="PRU00108"/>
    </source>
</evidence>
<dbReference type="InterPro" id="IPR057993">
    <property type="entry name" value="HD-Zip_IV_C"/>
</dbReference>
<dbReference type="CDD" id="cd08875">
    <property type="entry name" value="START_ArGLABRA2_like"/>
    <property type="match status" value="1"/>
</dbReference>
<dbReference type="Gene3D" id="3.30.530.20">
    <property type="match status" value="1"/>
</dbReference>
<dbReference type="Pfam" id="PF25797">
    <property type="entry name" value="PDF2_C"/>
    <property type="match status" value="1"/>
</dbReference>
<evidence type="ECO:0000256" key="11">
    <source>
        <dbReference type="SAM" id="Coils"/>
    </source>
</evidence>
<feature type="coiled-coil region" evidence="11">
    <location>
        <begin position="157"/>
        <end position="189"/>
    </location>
</feature>
<keyword evidence="16" id="KW-1185">Reference proteome</keyword>
<evidence type="ECO:0000313" key="15">
    <source>
        <dbReference type="EMBL" id="GKU89366.1"/>
    </source>
</evidence>
<dbReference type="InterPro" id="IPR042160">
    <property type="entry name" value="HD-Zip_IV"/>
</dbReference>
<dbReference type="InterPro" id="IPR023393">
    <property type="entry name" value="START-like_dom_sf"/>
</dbReference>
<comment type="caution">
    <text evidence="15">The sequence shown here is derived from an EMBL/GenBank/DDBJ whole genome shotgun (WGS) entry which is preliminary data.</text>
</comment>
<feature type="domain" description="START" evidence="14">
    <location>
        <begin position="299"/>
        <end position="537"/>
    </location>
</feature>
<dbReference type="GO" id="GO:0000981">
    <property type="term" value="F:DNA-binding transcription factor activity, RNA polymerase II-specific"/>
    <property type="evidence" value="ECO:0007669"/>
    <property type="project" value="InterPro"/>
</dbReference>
<evidence type="ECO:0000256" key="5">
    <source>
        <dbReference type="ARBA" id="ARBA00023125"/>
    </source>
</evidence>
<evidence type="ECO:0000256" key="1">
    <source>
        <dbReference type="ARBA" id="ARBA00004123"/>
    </source>
</evidence>
<name>A0AAV5HPZ5_9ROSI</name>
<dbReference type="PROSITE" id="PS00027">
    <property type="entry name" value="HOMEOBOX_1"/>
    <property type="match status" value="1"/>
</dbReference>
<reference evidence="15 16" key="1">
    <citation type="journal article" date="2021" name="Commun. Biol.">
        <title>The genome of Shorea leprosula (Dipterocarpaceae) highlights the ecological relevance of drought in aseasonal tropical rainforests.</title>
        <authorList>
            <person name="Ng K.K.S."/>
            <person name="Kobayashi M.J."/>
            <person name="Fawcett J.A."/>
            <person name="Hatakeyama M."/>
            <person name="Paape T."/>
            <person name="Ng C.H."/>
            <person name="Ang C.C."/>
            <person name="Tnah L.H."/>
            <person name="Lee C.T."/>
            <person name="Nishiyama T."/>
            <person name="Sese J."/>
            <person name="O'Brien M.J."/>
            <person name="Copetti D."/>
            <person name="Mohd Noor M.I."/>
            <person name="Ong R.C."/>
            <person name="Putra M."/>
            <person name="Sireger I.Z."/>
            <person name="Indrioko S."/>
            <person name="Kosugi Y."/>
            <person name="Izuno A."/>
            <person name="Isagi Y."/>
            <person name="Lee S.L."/>
            <person name="Shimizu K.K."/>
        </authorList>
    </citation>
    <scope>NUCLEOTIDE SEQUENCE [LARGE SCALE GENOMIC DNA]</scope>
    <source>
        <strain evidence="15">214</strain>
    </source>
</reference>
<evidence type="ECO:0000256" key="3">
    <source>
        <dbReference type="ARBA" id="ARBA00023015"/>
    </source>
</evidence>
<dbReference type="SMART" id="SM00234">
    <property type="entry name" value="START"/>
    <property type="match status" value="1"/>
</dbReference>
<gene>
    <name evidence="15" type="ORF">SLEP1_g3513</name>
</gene>
<dbReference type="Proteomes" id="UP001054252">
    <property type="component" value="Unassembled WGS sequence"/>
</dbReference>
<dbReference type="GO" id="GO:0003677">
    <property type="term" value="F:DNA binding"/>
    <property type="evidence" value="ECO:0007669"/>
    <property type="project" value="UniProtKB-UniRule"/>
</dbReference>
<dbReference type="PROSITE" id="PS50848">
    <property type="entry name" value="START"/>
    <property type="match status" value="1"/>
</dbReference>
<keyword evidence="5 9" id="KW-0238">DNA-binding</keyword>
<dbReference type="EMBL" id="BPVZ01000003">
    <property type="protein sequence ID" value="GKU89366.1"/>
    <property type="molecule type" value="Genomic_DNA"/>
</dbReference>
<organism evidence="15 16">
    <name type="scientific">Rubroshorea leprosula</name>
    <dbReference type="NCBI Taxonomy" id="152421"/>
    <lineage>
        <taxon>Eukaryota</taxon>
        <taxon>Viridiplantae</taxon>
        <taxon>Streptophyta</taxon>
        <taxon>Embryophyta</taxon>
        <taxon>Tracheophyta</taxon>
        <taxon>Spermatophyta</taxon>
        <taxon>Magnoliopsida</taxon>
        <taxon>eudicotyledons</taxon>
        <taxon>Gunneridae</taxon>
        <taxon>Pentapetalae</taxon>
        <taxon>rosids</taxon>
        <taxon>malvids</taxon>
        <taxon>Malvales</taxon>
        <taxon>Dipterocarpaceae</taxon>
        <taxon>Rubroshorea</taxon>
    </lineage>
</organism>
<feature type="domain" description="Homeobox" evidence="13">
    <location>
        <begin position="103"/>
        <end position="163"/>
    </location>
</feature>
<dbReference type="InterPro" id="IPR017970">
    <property type="entry name" value="Homeobox_CS"/>
</dbReference>
<dbReference type="InterPro" id="IPR002913">
    <property type="entry name" value="START_lipid-bd_dom"/>
</dbReference>
<dbReference type="PANTHER" id="PTHR45654:SF107">
    <property type="entry name" value="HOMEOBOX-LEUCINE ZIPPER PROTEIN ANTHOCYANINLESS 2-LIKE ISOFORM X1"/>
    <property type="match status" value="1"/>
</dbReference>
<comment type="subcellular location">
    <subcellularLocation>
        <location evidence="1 9 10">Nucleus</location>
    </subcellularLocation>
</comment>
<feature type="region of interest" description="Disordered" evidence="12">
    <location>
        <begin position="76"/>
        <end position="113"/>
    </location>
</feature>
<evidence type="ECO:0008006" key="17">
    <source>
        <dbReference type="Google" id="ProtNLM"/>
    </source>
</evidence>
<evidence type="ECO:0000256" key="2">
    <source>
        <dbReference type="ARBA" id="ARBA00006789"/>
    </source>
</evidence>
<dbReference type="Pfam" id="PF00046">
    <property type="entry name" value="Homeodomain"/>
    <property type="match status" value="1"/>
</dbReference>
<evidence type="ECO:0000256" key="12">
    <source>
        <dbReference type="SAM" id="MobiDB-lite"/>
    </source>
</evidence>
<dbReference type="SMART" id="SM00389">
    <property type="entry name" value="HOX"/>
    <property type="match status" value="1"/>
</dbReference>
<accession>A0AAV5HPZ5</accession>
<dbReference type="SUPFAM" id="SSF46689">
    <property type="entry name" value="Homeodomain-like"/>
    <property type="match status" value="1"/>
</dbReference>
<dbReference type="FunFam" id="1.10.10.60:FF:000229">
    <property type="entry name" value="Homeobox-leucine zipper protein HDG1"/>
    <property type="match status" value="1"/>
</dbReference>
<dbReference type="PANTHER" id="PTHR45654">
    <property type="entry name" value="HOMEOBOX-LEUCINE ZIPPER PROTEIN MERISTEM L1"/>
    <property type="match status" value="1"/>
</dbReference>